<comment type="caution">
    <text evidence="2">The sequence shown here is derived from an EMBL/GenBank/DDBJ whole genome shotgun (WGS) entry which is preliminary data.</text>
</comment>
<feature type="transmembrane region" description="Helical" evidence="1">
    <location>
        <begin position="239"/>
        <end position="257"/>
    </location>
</feature>
<keyword evidence="1" id="KW-0812">Transmembrane</keyword>
<feature type="transmembrane region" description="Helical" evidence="1">
    <location>
        <begin position="129"/>
        <end position="150"/>
    </location>
</feature>
<accession>G4TGF7</accession>
<dbReference type="HOGENOM" id="CLU_1005148_0_0_1"/>
<keyword evidence="3" id="KW-1185">Reference proteome</keyword>
<gene>
    <name evidence="2" type="ORF">PIIN_04336</name>
</gene>
<dbReference type="OrthoDB" id="3277681at2759"/>
<feature type="transmembrane region" description="Helical" evidence="1">
    <location>
        <begin position="170"/>
        <end position="188"/>
    </location>
</feature>
<protein>
    <submittedName>
        <fullName evidence="2">Uncharacterized protein</fullName>
    </submittedName>
</protein>
<feature type="transmembrane region" description="Helical" evidence="1">
    <location>
        <begin position="99"/>
        <end position="122"/>
    </location>
</feature>
<feature type="transmembrane region" description="Helical" evidence="1">
    <location>
        <begin position="60"/>
        <end position="79"/>
    </location>
</feature>
<reference evidence="2 3" key="1">
    <citation type="journal article" date="2011" name="PLoS Pathog.">
        <title>Endophytic Life Strategies Decoded by Genome and Transcriptome Analyses of the Mutualistic Root Symbiont Piriformospora indica.</title>
        <authorList>
            <person name="Zuccaro A."/>
            <person name="Lahrmann U."/>
            <person name="Guldener U."/>
            <person name="Langen G."/>
            <person name="Pfiffi S."/>
            <person name="Biedenkopf D."/>
            <person name="Wong P."/>
            <person name="Samans B."/>
            <person name="Grimm C."/>
            <person name="Basiewicz M."/>
            <person name="Murat C."/>
            <person name="Martin F."/>
            <person name="Kogel K.H."/>
        </authorList>
    </citation>
    <scope>NUCLEOTIDE SEQUENCE [LARGE SCALE GENOMIC DNA]</scope>
    <source>
        <strain evidence="2 3">DSM 11827</strain>
    </source>
</reference>
<organism evidence="2 3">
    <name type="scientific">Serendipita indica (strain DSM 11827)</name>
    <name type="common">Root endophyte fungus</name>
    <name type="synonym">Piriformospora indica</name>
    <dbReference type="NCBI Taxonomy" id="1109443"/>
    <lineage>
        <taxon>Eukaryota</taxon>
        <taxon>Fungi</taxon>
        <taxon>Dikarya</taxon>
        <taxon>Basidiomycota</taxon>
        <taxon>Agaricomycotina</taxon>
        <taxon>Agaricomycetes</taxon>
        <taxon>Sebacinales</taxon>
        <taxon>Serendipitaceae</taxon>
        <taxon>Serendipita</taxon>
    </lineage>
</organism>
<name>G4TGF7_SERID</name>
<evidence type="ECO:0000313" key="3">
    <source>
        <dbReference type="Proteomes" id="UP000007148"/>
    </source>
</evidence>
<keyword evidence="1" id="KW-1133">Transmembrane helix</keyword>
<dbReference type="AlphaFoldDB" id="G4TGF7"/>
<evidence type="ECO:0000256" key="1">
    <source>
        <dbReference type="SAM" id="Phobius"/>
    </source>
</evidence>
<keyword evidence="1" id="KW-0472">Membrane</keyword>
<dbReference type="InParanoid" id="G4TGF7"/>
<dbReference type="EMBL" id="CAFZ01000081">
    <property type="protein sequence ID" value="CCA70397.1"/>
    <property type="molecule type" value="Genomic_DNA"/>
</dbReference>
<dbReference type="Proteomes" id="UP000007148">
    <property type="component" value="Unassembled WGS sequence"/>
</dbReference>
<proteinExistence type="predicted"/>
<evidence type="ECO:0000313" key="2">
    <source>
        <dbReference type="EMBL" id="CCA70397.1"/>
    </source>
</evidence>
<sequence length="277" mass="30721">MDGHVRLDIAIDSQSSHYLFAAGYAILIYDYLLTLTDGGCIAHECIYLYADIILPLEITYIWPFGLSLPTSLFLIVRYLPFPWAALGIYHMSHETGIVLLAQALTYIAATWLLTIRVLVLYPGRAWLRYFVYCSLIGTHIVTIVIGALSFVRIWPALSTNFCYSGRSQQLLGVALLALVPLETLLVVLQLHHNILLRKACRQAAEIATNLPMPYIVLPLVASGEWAGGRRMRSLSLLHAIYMSGSSYFVIILSVRLITGTIASYQSVAISITLTGIT</sequence>